<proteinExistence type="predicted"/>
<organism evidence="1 2">
    <name type="scientific">Phocaeicola plebeius CAG:211</name>
    <dbReference type="NCBI Taxonomy" id="1263052"/>
    <lineage>
        <taxon>Bacteria</taxon>
        <taxon>Pseudomonadati</taxon>
        <taxon>Bacteroidota</taxon>
        <taxon>Bacteroidia</taxon>
        <taxon>Bacteroidales</taxon>
        <taxon>Bacteroidaceae</taxon>
        <taxon>Phocaeicola</taxon>
    </lineage>
</organism>
<protein>
    <submittedName>
        <fullName evidence="1">Uncharacterized protein</fullName>
    </submittedName>
</protein>
<gene>
    <name evidence="1" type="ORF">BN536_00468</name>
</gene>
<name>R5VCU4_9BACT</name>
<sequence>MHIIYFIKTYFCMKVAGISVKKQAFGGILLKMV</sequence>
<reference evidence="1" key="1">
    <citation type="submission" date="2012-11" db="EMBL/GenBank/DDBJ databases">
        <title>Dependencies among metagenomic species, viruses, plasmids and units of genetic variation.</title>
        <authorList>
            <person name="Nielsen H.B."/>
            <person name="Almeida M."/>
            <person name="Juncker A.S."/>
            <person name="Rasmussen S."/>
            <person name="Li J."/>
            <person name="Sunagawa S."/>
            <person name="Plichta D."/>
            <person name="Gautier L."/>
            <person name="Le Chatelier E."/>
            <person name="Peletier E."/>
            <person name="Bonde I."/>
            <person name="Nielsen T."/>
            <person name="Manichanh C."/>
            <person name="Arumugam M."/>
            <person name="Batto J."/>
            <person name="Santos M.B.Q.D."/>
            <person name="Blom N."/>
            <person name="Borruel N."/>
            <person name="Burgdorf K.S."/>
            <person name="Boumezbeur F."/>
            <person name="Casellas F."/>
            <person name="Dore J."/>
            <person name="Guarner F."/>
            <person name="Hansen T."/>
            <person name="Hildebrand F."/>
            <person name="Kaas R.S."/>
            <person name="Kennedy S."/>
            <person name="Kristiansen K."/>
            <person name="Kultima J.R."/>
            <person name="Leonard P."/>
            <person name="Levenez F."/>
            <person name="Lund O."/>
            <person name="Moumen B."/>
            <person name="Le Paslier D."/>
            <person name="Pons N."/>
            <person name="Pedersen O."/>
            <person name="Prifti E."/>
            <person name="Qin J."/>
            <person name="Raes J."/>
            <person name="Tap J."/>
            <person name="Tims S."/>
            <person name="Ussery D.W."/>
            <person name="Yamada T."/>
            <person name="MetaHit consortium"/>
            <person name="Renault P."/>
            <person name="Sicheritz-Ponten T."/>
            <person name="Bork P."/>
            <person name="Wang J."/>
            <person name="Brunak S."/>
            <person name="Ehrlich S.D."/>
        </authorList>
    </citation>
    <scope>NUCLEOTIDE SEQUENCE [LARGE SCALE GENOMIC DNA]</scope>
</reference>
<evidence type="ECO:0000313" key="2">
    <source>
        <dbReference type="Proteomes" id="UP000018372"/>
    </source>
</evidence>
<accession>R5VCU4</accession>
<dbReference type="EMBL" id="CBAT010000211">
    <property type="protein sequence ID" value="CCZ88160.1"/>
    <property type="molecule type" value="Genomic_DNA"/>
</dbReference>
<dbReference type="Proteomes" id="UP000018372">
    <property type="component" value="Unassembled WGS sequence"/>
</dbReference>
<evidence type="ECO:0000313" key="1">
    <source>
        <dbReference type="EMBL" id="CCZ88160.1"/>
    </source>
</evidence>
<comment type="caution">
    <text evidence="1">The sequence shown here is derived from an EMBL/GenBank/DDBJ whole genome shotgun (WGS) entry which is preliminary data.</text>
</comment>
<dbReference type="AlphaFoldDB" id="R5VCU4"/>